<accession>A0A931DNB1</accession>
<keyword evidence="2" id="KW-0547">Nucleotide-binding</keyword>
<dbReference type="Proteomes" id="UP000614047">
    <property type="component" value="Unassembled WGS sequence"/>
</dbReference>
<evidence type="ECO:0000259" key="4">
    <source>
        <dbReference type="PROSITE" id="PS50893"/>
    </source>
</evidence>
<sequence>MSGGNAMSGGTLAVDGLCKAYAGVSALGGVSLRVAPGEIVGLIGPNGSGKTTLIDCVTGLQRPDSGAVELDGRDVTRWSTGRLAHLGLIRTFQQVRTFESLTVRHNLRVAALGRRPRSRRLADLAGRDREDRALRRRLDELVEMFDLGAVVDRPAGEISYGQRKLVEFAAACVTPPRVLLLDEPVAAVNPTIGNLIRDRIAALSGTGTSVLLVEHNIELVVGVCDRVVVLNQGRPLADGDPAQVIARDDVQEAYFGV</sequence>
<dbReference type="PANTHER" id="PTHR45772">
    <property type="entry name" value="CONSERVED COMPONENT OF ABC TRANSPORTER FOR NATURAL AMINO ACIDS-RELATED"/>
    <property type="match status" value="1"/>
</dbReference>
<evidence type="ECO:0000313" key="6">
    <source>
        <dbReference type="Proteomes" id="UP000614047"/>
    </source>
</evidence>
<evidence type="ECO:0000256" key="2">
    <source>
        <dbReference type="ARBA" id="ARBA00022741"/>
    </source>
</evidence>
<organism evidence="5 6">
    <name type="scientific">Actinomadura viridis</name>
    <dbReference type="NCBI Taxonomy" id="58110"/>
    <lineage>
        <taxon>Bacteria</taxon>
        <taxon>Bacillati</taxon>
        <taxon>Actinomycetota</taxon>
        <taxon>Actinomycetes</taxon>
        <taxon>Streptosporangiales</taxon>
        <taxon>Thermomonosporaceae</taxon>
        <taxon>Actinomadura</taxon>
    </lineage>
</organism>
<evidence type="ECO:0000256" key="3">
    <source>
        <dbReference type="ARBA" id="ARBA00022840"/>
    </source>
</evidence>
<dbReference type="Pfam" id="PF00005">
    <property type="entry name" value="ABC_tran"/>
    <property type="match status" value="1"/>
</dbReference>
<comment type="caution">
    <text evidence="5">The sequence shown here is derived from an EMBL/GenBank/DDBJ whole genome shotgun (WGS) entry which is preliminary data.</text>
</comment>
<dbReference type="RefSeq" id="WP_197013987.1">
    <property type="nucleotide sequence ID" value="NZ_BAABES010000002.1"/>
</dbReference>
<dbReference type="GO" id="GO:0005886">
    <property type="term" value="C:plasma membrane"/>
    <property type="evidence" value="ECO:0007669"/>
    <property type="project" value="TreeGrafter"/>
</dbReference>
<dbReference type="EMBL" id="JADOUA010000001">
    <property type="protein sequence ID" value="MBG6091708.1"/>
    <property type="molecule type" value="Genomic_DNA"/>
</dbReference>
<dbReference type="Gene3D" id="3.40.50.300">
    <property type="entry name" value="P-loop containing nucleotide triphosphate hydrolases"/>
    <property type="match status" value="1"/>
</dbReference>
<dbReference type="InterPro" id="IPR051120">
    <property type="entry name" value="ABC_AA/LPS_Transport"/>
</dbReference>
<name>A0A931DNB1_9ACTN</name>
<evidence type="ECO:0000313" key="5">
    <source>
        <dbReference type="EMBL" id="MBG6091708.1"/>
    </source>
</evidence>
<gene>
    <name evidence="5" type="ORF">IW256_005821</name>
</gene>
<protein>
    <submittedName>
        <fullName evidence="5">Branched-chain amino acid transport system ATP-binding protein</fullName>
    </submittedName>
</protein>
<proteinExistence type="predicted"/>
<keyword evidence="3 5" id="KW-0067">ATP-binding</keyword>
<reference evidence="5" key="1">
    <citation type="submission" date="2020-11" db="EMBL/GenBank/DDBJ databases">
        <title>Sequencing the genomes of 1000 actinobacteria strains.</title>
        <authorList>
            <person name="Klenk H.-P."/>
        </authorList>
    </citation>
    <scope>NUCLEOTIDE SEQUENCE</scope>
    <source>
        <strain evidence="5">DSM 43175</strain>
    </source>
</reference>
<dbReference type="InterPro" id="IPR003439">
    <property type="entry name" value="ABC_transporter-like_ATP-bd"/>
</dbReference>
<dbReference type="InterPro" id="IPR003593">
    <property type="entry name" value="AAA+_ATPase"/>
</dbReference>
<dbReference type="InterPro" id="IPR027417">
    <property type="entry name" value="P-loop_NTPase"/>
</dbReference>
<dbReference type="GO" id="GO:0016887">
    <property type="term" value="F:ATP hydrolysis activity"/>
    <property type="evidence" value="ECO:0007669"/>
    <property type="project" value="InterPro"/>
</dbReference>
<evidence type="ECO:0000256" key="1">
    <source>
        <dbReference type="ARBA" id="ARBA00022448"/>
    </source>
</evidence>
<dbReference type="SUPFAM" id="SSF52540">
    <property type="entry name" value="P-loop containing nucleoside triphosphate hydrolases"/>
    <property type="match status" value="1"/>
</dbReference>
<dbReference type="PROSITE" id="PS50893">
    <property type="entry name" value="ABC_TRANSPORTER_2"/>
    <property type="match status" value="1"/>
</dbReference>
<keyword evidence="1" id="KW-0813">Transport</keyword>
<dbReference type="AlphaFoldDB" id="A0A931DNB1"/>
<feature type="domain" description="ABC transporter" evidence="4">
    <location>
        <begin position="12"/>
        <end position="257"/>
    </location>
</feature>
<dbReference type="SMART" id="SM00382">
    <property type="entry name" value="AAA"/>
    <property type="match status" value="1"/>
</dbReference>
<dbReference type="PANTHER" id="PTHR45772:SF9">
    <property type="entry name" value="CONSERVED COMPONENT OF ABC TRANSPORTER FOR NATURAL AMINO ACIDS"/>
    <property type="match status" value="1"/>
</dbReference>
<keyword evidence="6" id="KW-1185">Reference proteome</keyword>
<dbReference type="GO" id="GO:0005524">
    <property type="term" value="F:ATP binding"/>
    <property type="evidence" value="ECO:0007669"/>
    <property type="project" value="UniProtKB-KW"/>
</dbReference>